<protein>
    <submittedName>
        <fullName evidence="2">Retrovirus-related pol polyprotein from transposon TNT 1-94</fullName>
    </submittedName>
</protein>
<dbReference type="Pfam" id="PF07727">
    <property type="entry name" value="RVT_2"/>
    <property type="match status" value="1"/>
</dbReference>
<proteinExistence type="predicted"/>
<evidence type="ECO:0000259" key="1">
    <source>
        <dbReference type="Pfam" id="PF07727"/>
    </source>
</evidence>
<organism evidence="2 3">
    <name type="scientific">Tanacetum coccineum</name>
    <dbReference type="NCBI Taxonomy" id="301880"/>
    <lineage>
        <taxon>Eukaryota</taxon>
        <taxon>Viridiplantae</taxon>
        <taxon>Streptophyta</taxon>
        <taxon>Embryophyta</taxon>
        <taxon>Tracheophyta</taxon>
        <taxon>Spermatophyta</taxon>
        <taxon>Magnoliopsida</taxon>
        <taxon>eudicotyledons</taxon>
        <taxon>Gunneridae</taxon>
        <taxon>Pentapetalae</taxon>
        <taxon>asterids</taxon>
        <taxon>campanulids</taxon>
        <taxon>Asterales</taxon>
        <taxon>Asteraceae</taxon>
        <taxon>Asteroideae</taxon>
        <taxon>Anthemideae</taxon>
        <taxon>Anthemidinae</taxon>
        <taxon>Tanacetum</taxon>
    </lineage>
</organism>
<name>A0ABQ4Z2C1_9ASTR</name>
<reference evidence="2" key="1">
    <citation type="journal article" date="2022" name="Int. J. Mol. Sci.">
        <title>Draft Genome of Tanacetum Coccineum: Genomic Comparison of Closely Related Tanacetum-Family Plants.</title>
        <authorList>
            <person name="Yamashiro T."/>
            <person name="Shiraishi A."/>
            <person name="Nakayama K."/>
            <person name="Satake H."/>
        </authorList>
    </citation>
    <scope>NUCLEOTIDE SEQUENCE</scope>
</reference>
<sequence length="252" mass="28754">MKEGKVDTSKELDASLVITESNGTEFEKQDIRSMSGNDADADDADIRHIYDEKPMVEVQLTTDNNVFAIGKQHTKEHEFNIKGEVDQNVEKCHEKRPLTASLTDTKTTELSNQSLNTTKVNSKPPNDSNADITNLYECDQTLVQEELHQFDRLKVWELVDKPFGKTVIKRKSLLKNKKDKYNTVIRNKERLVAKGYAQEKGINFEESFAPVARLEAEEVYVAQPDGFVDLDHLEKVYHLRKALYGLKQAPRA</sequence>
<dbReference type="InterPro" id="IPR013103">
    <property type="entry name" value="RVT_2"/>
</dbReference>
<evidence type="ECO:0000313" key="3">
    <source>
        <dbReference type="Proteomes" id="UP001151760"/>
    </source>
</evidence>
<feature type="domain" description="Reverse transcriptase Ty1/copia-type" evidence="1">
    <location>
        <begin position="154"/>
        <end position="215"/>
    </location>
</feature>
<gene>
    <name evidence="2" type="ORF">Tco_0750486</name>
</gene>
<comment type="caution">
    <text evidence="2">The sequence shown here is derived from an EMBL/GenBank/DDBJ whole genome shotgun (WGS) entry which is preliminary data.</text>
</comment>
<evidence type="ECO:0000313" key="2">
    <source>
        <dbReference type="EMBL" id="GJS83945.1"/>
    </source>
</evidence>
<keyword evidence="3" id="KW-1185">Reference proteome</keyword>
<dbReference type="EMBL" id="BQNB010010938">
    <property type="protein sequence ID" value="GJS83945.1"/>
    <property type="molecule type" value="Genomic_DNA"/>
</dbReference>
<reference evidence="2" key="2">
    <citation type="submission" date="2022-01" db="EMBL/GenBank/DDBJ databases">
        <authorList>
            <person name="Yamashiro T."/>
            <person name="Shiraishi A."/>
            <person name="Satake H."/>
            <person name="Nakayama K."/>
        </authorList>
    </citation>
    <scope>NUCLEOTIDE SEQUENCE</scope>
</reference>
<accession>A0ABQ4Z2C1</accession>
<dbReference type="Proteomes" id="UP001151760">
    <property type="component" value="Unassembled WGS sequence"/>
</dbReference>